<keyword evidence="2" id="KW-0378">Hydrolase</keyword>
<dbReference type="PANTHER" id="PTHR43817">
    <property type="entry name" value="GLYCOSYL HYDROLASE"/>
    <property type="match status" value="1"/>
</dbReference>
<evidence type="ECO:0000256" key="1">
    <source>
        <dbReference type="ARBA" id="ARBA00022729"/>
    </source>
</evidence>
<gene>
    <name evidence="4" type="ORF">PRLR5076_25920</name>
</gene>
<dbReference type="NCBIfam" id="NF045579">
    <property type="entry name" value="rhamnoside_JR"/>
    <property type="match status" value="1"/>
</dbReference>
<organism evidence="4 5">
    <name type="scientific">Prevotella lacticifex</name>
    <dbReference type="NCBI Taxonomy" id="2854755"/>
    <lineage>
        <taxon>Bacteria</taxon>
        <taxon>Pseudomonadati</taxon>
        <taxon>Bacteroidota</taxon>
        <taxon>Bacteroidia</taxon>
        <taxon>Bacteroidales</taxon>
        <taxon>Prevotellaceae</taxon>
        <taxon>Prevotella</taxon>
    </lineage>
</organism>
<comment type="caution">
    <text evidence="4">The sequence shown here is derived from an EMBL/GenBank/DDBJ whole genome shotgun (WGS) entry which is preliminary data.</text>
</comment>
<keyword evidence="1 3" id="KW-0732">Signal</keyword>
<proteinExistence type="predicted"/>
<reference evidence="4" key="1">
    <citation type="journal article" date="2022" name="Int. J. Syst. Evol. Microbiol.">
        <title>Prevotella lacticifex sp. nov., isolated from the rumen of cows.</title>
        <authorList>
            <person name="Shinkai T."/>
            <person name="Ikeyama N."/>
            <person name="Kumagai M."/>
            <person name="Ohmori H."/>
            <person name="Sakamoto M."/>
            <person name="Ohkuma M."/>
            <person name="Mitsumori M."/>
        </authorList>
    </citation>
    <scope>NUCLEOTIDE SEQUENCE</scope>
    <source>
        <strain evidence="4">R5076</strain>
    </source>
</reference>
<dbReference type="SUPFAM" id="SSF49785">
    <property type="entry name" value="Galactose-binding domain-like"/>
    <property type="match status" value="1"/>
</dbReference>
<evidence type="ECO:0000256" key="2">
    <source>
        <dbReference type="ARBA" id="ARBA00022801"/>
    </source>
</evidence>
<dbReference type="Gene3D" id="2.60.120.260">
    <property type="entry name" value="Galactose-binding domain-like"/>
    <property type="match status" value="2"/>
</dbReference>
<dbReference type="InterPro" id="IPR008979">
    <property type="entry name" value="Galactose-bd-like_sf"/>
</dbReference>
<dbReference type="Pfam" id="PF17132">
    <property type="entry name" value="Glyco_hydro_106"/>
    <property type="match status" value="1"/>
</dbReference>
<dbReference type="GO" id="GO:0016787">
    <property type="term" value="F:hydrolase activity"/>
    <property type="evidence" value="ECO:0007669"/>
    <property type="project" value="UniProtKB-KW"/>
</dbReference>
<dbReference type="AlphaFoldDB" id="A0A9R1CBX3"/>
<protein>
    <submittedName>
        <fullName evidence="4">DNA-binding protein</fullName>
    </submittedName>
</protein>
<feature type="chain" id="PRO_5040365171" evidence="3">
    <location>
        <begin position="23"/>
        <end position="1105"/>
    </location>
</feature>
<dbReference type="RefSeq" id="WP_223924966.1">
    <property type="nucleotide sequence ID" value="NZ_BPTU01000002.1"/>
</dbReference>
<accession>A0A9R1CBX3</accession>
<dbReference type="PANTHER" id="PTHR43817:SF1">
    <property type="entry name" value="HYDROLASE, FAMILY 43, PUTATIVE (AFU_ORTHOLOGUE AFUA_3G01660)-RELATED"/>
    <property type="match status" value="1"/>
</dbReference>
<evidence type="ECO:0000313" key="5">
    <source>
        <dbReference type="Proteomes" id="UP000825483"/>
    </source>
</evidence>
<evidence type="ECO:0000313" key="4">
    <source>
        <dbReference type="EMBL" id="GJG59741.1"/>
    </source>
</evidence>
<dbReference type="EMBL" id="BPUB01000002">
    <property type="protein sequence ID" value="GJG59741.1"/>
    <property type="molecule type" value="Genomic_DNA"/>
</dbReference>
<name>A0A9R1CBX3_9BACT</name>
<keyword evidence="5" id="KW-1185">Reference proteome</keyword>
<dbReference type="GeneID" id="72466216"/>
<keyword evidence="4" id="KW-0238">DNA-binding</keyword>
<evidence type="ECO:0000256" key="3">
    <source>
        <dbReference type="SAM" id="SignalP"/>
    </source>
</evidence>
<dbReference type="Proteomes" id="UP000825483">
    <property type="component" value="Unassembled WGS sequence"/>
</dbReference>
<dbReference type="GO" id="GO:0003677">
    <property type="term" value="F:DNA binding"/>
    <property type="evidence" value="ECO:0007669"/>
    <property type="project" value="UniProtKB-KW"/>
</dbReference>
<sequence length="1105" mass="121578">MTIRKAILLAAVLVATPLGSKALNYCLGNGISSSKSPISSGFGAAAESLSPLTANAAAVANLPHISACDNPAAATIAPKTSAEEAARPWTFWYWMYGAVSKAGIHADLCGMKDIGLGGCYLMFIRSPKDKPEFHGTATQLSPTFWSMVDYAFAQADSLGLNMGIHVSDGFALAGFPTITPAESMQKVVWTDTVITRRDYRRYLRSHKTIADYPVDKPESYRGYYEDIARIAIPCNEIPRRWTPDSIILSPEISSKKGYWLASRPASITYSFASPVTVRSMIVEPEGNNVQSERLLVEASADGISYHRVRQLVPPRQGWQNTGSAYTFALPPTKARFFRFSWTPAGTEPGCEDLDAAKWKPLLKLRNIVLSNESRIDNYEAKSGIVWRVPSDSLLPPAAIDASDVPTDRSPYVRILRIGHTSTGQMNATAGGGKGLEVDKFSVGATKKLLDGWFLRFAARPHASVVKYLHVDSWECGAQNWGENFADEFRQHRGYDLTPYLPVLCGYAVESPAKSEQVLRDVRRTINDLVNDKFFATVSAVAHDHGMLVSHESIAPTFPADGIEHYRLSDIPMGEFWLRSPTHDKPCDMLDAVSGAHVYGKNIVQAEGFTEVRGTWDETPAMIKPLLDRNFCLGMNRLFFHVDAHEPYPDRRPGMTLDGIGLFFQRGNTWYGESKALVDYIRRCQTELQKGTPVVDVAVFTGEEIPSRSVTPDRLVPMLPALFGPRRVESERIRLANVGQPLEESPVGVTHSANIFSLDGWSNALGGYKYDCVGPDALLSPAFRSGRCPAYKVLVVPRQYAPGVKAAPLSAAVSARIDSLRRSGMIVITEPYAGRDFSEYGLQPDIVLPDSMDYAHRHTDSGEIFFISNQAPRPRTVTVSFRGTYTSATIMNPVDGRSEPLRLLAAPDGRTAARLSLSAYGSAIIRLSSDSAVVAPLRPKKEHTVVMRCGRGSRIVFDESGISRPLPVGEPLRIDWSVSPDDSIAYYSEHATIETTVDVSEHFDGCTLMLVDVRDVAHVFVNGTDCGIAWTPPYAVDITPALHRGRNNVRIIVVNTWHNALLGADKGHAPFGGIWTNGRYRTKSDRLLPAGLLSPVELKFWKYENE</sequence>
<feature type="signal peptide" evidence="3">
    <location>
        <begin position="1"/>
        <end position="22"/>
    </location>
</feature>